<dbReference type="AlphaFoldDB" id="A0A232EM87"/>
<feature type="compositionally biased region" description="Polar residues" evidence="1">
    <location>
        <begin position="1"/>
        <end position="13"/>
    </location>
</feature>
<proteinExistence type="predicted"/>
<name>A0A232EM87_9HYME</name>
<reference evidence="2 3" key="1">
    <citation type="journal article" date="2017" name="Curr. Biol.">
        <title>The Evolution of Venom by Co-option of Single-Copy Genes.</title>
        <authorList>
            <person name="Martinson E.O."/>
            <person name="Mrinalini"/>
            <person name="Kelkar Y.D."/>
            <person name="Chang C.H."/>
            <person name="Werren J.H."/>
        </authorList>
    </citation>
    <scope>NUCLEOTIDE SEQUENCE [LARGE SCALE GENOMIC DNA]</scope>
    <source>
        <strain evidence="2 3">Alberta</strain>
        <tissue evidence="2">Whole body</tissue>
    </source>
</reference>
<dbReference type="Gene3D" id="3.40.190.10">
    <property type="entry name" value="Periplasmic binding protein-like II"/>
    <property type="match status" value="2"/>
</dbReference>
<feature type="compositionally biased region" description="Basic and acidic residues" evidence="1">
    <location>
        <begin position="53"/>
        <end position="70"/>
    </location>
</feature>
<dbReference type="STRING" id="543379.A0A232EM87"/>
<evidence type="ECO:0000256" key="1">
    <source>
        <dbReference type="SAM" id="MobiDB-lite"/>
    </source>
</evidence>
<dbReference type="PANTHER" id="PTHR35841">
    <property type="entry name" value="PHOSPHONATES-BINDING PERIPLASMIC PROTEIN"/>
    <property type="match status" value="1"/>
</dbReference>
<evidence type="ECO:0000313" key="3">
    <source>
        <dbReference type="Proteomes" id="UP000215335"/>
    </source>
</evidence>
<organism evidence="2 3">
    <name type="scientific">Trichomalopsis sarcophagae</name>
    <dbReference type="NCBI Taxonomy" id="543379"/>
    <lineage>
        <taxon>Eukaryota</taxon>
        <taxon>Metazoa</taxon>
        <taxon>Ecdysozoa</taxon>
        <taxon>Arthropoda</taxon>
        <taxon>Hexapoda</taxon>
        <taxon>Insecta</taxon>
        <taxon>Pterygota</taxon>
        <taxon>Neoptera</taxon>
        <taxon>Endopterygota</taxon>
        <taxon>Hymenoptera</taxon>
        <taxon>Apocrita</taxon>
        <taxon>Proctotrupomorpha</taxon>
        <taxon>Chalcidoidea</taxon>
        <taxon>Pteromalidae</taxon>
        <taxon>Pteromalinae</taxon>
        <taxon>Trichomalopsis</taxon>
    </lineage>
</organism>
<feature type="region of interest" description="Disordered" evidence="1">
    <location>
        <begin position="1"/>
        <end position="97"/>
    </location>
</feature>
<dbReference type="OrthoDB" id="5310573at2759"/>
<keyword evidence="3" id="KW-1185">Reference proteome</keyword>
<dbReference type="Proteomes" id="UP000215335">
    <property type="component" value="Unassembled WGS sequence"/>
</dbReference>
<protein>
    <recommendedName>
        <fullName evidence="4">Solute-binding protein family 3/N-terminal domain-containing protein</fullName>
    </recommendedName>
</protein>
<dbReference type="PANTHER" id="PTHR35841:SF1">
    <property type="entry name" value="PHOSPHONATES-BINDING PERIPLASMIC PROTEIN"/>
    <property type="match status" value="1"/>
</dbReference>
<dbReference type="SUPFAM" id="SSF53850">
    <property type="entry name" value="Periplasmic binding protein-like II"/>
    <property type="match status" value="1"/>
</dbReference>
<dbReference type="EMBL" id="NNAY01003400">
    <property type="protein sequence ID" value="OXU19470.1"/>
    <property type="molecule type" value="Genomic_DNA"/>
</dbReference>
<accession>A0A232EM87</accession>
<sequence length="363" mass="39824">MDKKPQTSSSQQCCVLPKKVATETKIADEEGKKAAASKSASKIAETSNNDAVSDVKEKVTDKLASPEKSKKIPIINQQPDTSYKPEGTAVPRTKPPLPAPVLTGRPIVLATHLVPSLPITLFEALAEAIEAATNQPVVLLHESRTNRPVARDVTDIAILPAGEDWEEGNLLPVSFVFEHHLNKNFSPAVYADVVVATDRAPHVENIMDLRGHRCALPDRRRAVGVATLLFNQLRAKGEGPAFFGNTLDANSQMSALQMVAGKQVEVCILESPVIKYHRKSLPGVYSLHILSSLGPLPPYPIFVNKNMSNDVVNKIKEYLINIRNDTEWMEKLAPYGVLGFAEYSKSLYDFQEMKTVATSAPYY</sequence>
<comment type="caution">
    <text evidence="2">The sequence shown here is derived from an EMBL/GenBank/DDBJ whole genome shotgun (WGS) entry which is preliminary data.</text>
</comment>
<evidence type="ECO:0000313" key="2">
    <source>
        <dbReference type="EMBL" id="OXU19470.1"/>
    </source>
</evidence>
<feature type="compositionally biased region" description="Basic and acidic residues" evidence="1">
    <location>
        <begin position="20"/>
        <end position="33"/>
    </location>
</feature>
<gene>
    <name evidence="2" type="ORF">TSAR_010422</name>
</gene>
<dbReference type="Pfam" id="PF12974">
    <property type="entry name" value="Phosphonate-bd"/>
    <property type="match status" value="1"/>
</dbReference>
<evidence type="ECO:0008006" key="4">
    <source>
        <dbReference type="Google" id="ProtNLM"/>
    </source>
</evidence>